<dbReference type="PANTHER" id="PTHR32343:SF29">
    <property type="entry name" value="RNA-BINDING (RRM_RBD_RNP MOTIFS) FAMILY PROTEIN"/>
    <property type="match status" value="1"/>
</dbReference>
<dbReference type="InterPro" id="IPR035979">
    <property type="entry name" value="RBD_domain_sf"/>
</dbReference>
<evidence type="ECO:0000313" key="3">
    <source>
        <dbReference type="Proteomes" id="UP000515123"/>
    </source>
</evidence>
<evidence type="ECO:0000259" key="2">
    <source>
        <dbReference type="PROSITE" id="PS50102"/>
    </source>
</evidence>
<dbReference type="PROSITE" id="PS50102">
    <property type="entry name" value="RRM"/>
    <property type="match status" value="1"/>
</dbReference>
<dbReference type="SMART" id="SM00360">
    <property type="entry name" value="RRM"/>
    <property type="match status" value="1"/>
</dbReference>
<dbReference type="Gene3D" id="3.30.70.330">
    <property type="match status" value="1"/>
</dbReference>
<dbReference type="RefSeq" id="XP_020105862.1">
    <property type="nucleotide sequence ID" value="XM_020250273.1"/>
</dbReference>
<evidence type="ECO:0000313" key="4">
    <source>
        <dbReference type="RefSeq" id="XP_020105862.1"/>
    </source>
</evidence>
<dbReference type="InterPro" id="IPR000504">
    <property type="entry name" value="RRM_dom"/>
</dbReference>
<dbReference type="GeneID" id="109722282"/>
<dbReference type="Proteomes" id="UP000515123">
    <property type="component" value="Linkage group 1"/>
</dbReference>
<accession>A0A6P5GDC5</accession>
<dbReference type="GO" id="GO:0003723">
    <property type="term" value="F:RNA binding"/>
    <property type="evidence" value="ECO:0007669"/>
    <property type="project" value="UniProtKB-UniRule"/>
</dbReference>
<sequence>MAVTLEQGYPQMAMDPQMVITTNGTSYHPNVKTVKISNISLAASEQDIREFFSFSGDIQYLEMQSSKSDVTKLAYVTFKDAKGAETAGLLSGATIADRAVIVTAAENYQLPLEAYMQISGAKATPAESAVRKAEDMVSSMLAKGYVLSKDALESAKAFDERHQFLSTASAAVASIDRRIGLTEKLGTGAALVSGKVAEVDERFQVSGIAGSALATAKERATVASSAIMGNRYVAAGASWFSSALNAVTKAAVDVGALTREKAERAEVERKEVMWREKRGMVNEYAQLHLDEPPSPGAPAIVAVQSADDQKLSVV</sequence>
<dbReference type="AlphaFoldDB" id="A0A6P5GDC5"/>
<reference evidence="4" key="2">
    <citation type="submission" date="2025-08" db="UniProtKB">
        <authorList>
            <consortium name="RefSeq"/>
        </authorList>
    </citation>
    <scope>IDENTIFICATION</scope>
    <source>
        <tissue evidence="4">Leaf</tissue>
    </source>
</reference>
<dbReference type="SUPFAM" id="SSF54928">
    <property type="entry name" value="RNA-binding domain, RBD"/>
    <property type="match status" value="1"/>
</dbReference>
<dbReference type="Pfam" id="PF00076">
    <property type="entry name" value="RRM_1"/>
    <property type="match status" value="1"/>
</dbReference>
<reference evidence="3" key="1">
    <citation type="journal article" date="2015" name="Nat. Genet.">
        <title>The pineapple genome and the evolution of CAM photosynthesis.</title>
        <authorList>
            <person name="Ming R."/>
            <person name="VanBuren R."/>
            <person name="Wai C.M."/>
            <person name="Tang H."/>
            <person name="Schatz M.C."/>
            <person name="Bowers J.E."/>
            <person name="Lyons E."/>
            <person name="Wang M.L."/>
            <person name="Chen J."/>
            <person name="Biggers E."/>
            <person name="Zhang J."/>
            <person name="Huang L."/>
            <person name="Zhang L."/>
            <person name="Miao W."/>
            <person name="Zhang J."/>
            <person name="Ye Z."/>
            <person name="Miao C."/>
            <person name="Lin Z."/>
            <person name="Wang H."/>
            <person name="Zhou H."/>
            <person name="Yim W.C."/>
            <person name="Priest H.D."/>
            <person name="Zheng C."/>
            <person name="Woodhouse M."/>
            <person name="Edger P.P."/>
            <person name="Guyot R."/>
            <person name="Guo H.B."/>
            <person name="Guo H."/>
            <person name="Zheng G."/>
            <person name="Singh R."/>
            <person name="Sharma A."/>
            <person name="Min X."/>
            <person name="Zheng Y."/>
            <person name="Lee H."/>
            <person name="Gurtowski J."/>
            <person name="Sedlazeck F.J."/>
            <person name="Harkess A."/>
            <person name="McKain M.R."/>
            <person name="Liao Z."/>
            <person name="Fang J."/>
            <person name="Liu J."/>
            <person name="Zhang X."/>
            <person name="Zhang Q."/>
            <person name="Hu W."/>
            <person name="Qin Y."/>
            <person name="Wang K."/>
            <person name="Chen L.Y."/>
            <person name="Shirley N."/>
            <person name="Lin Y.R."/>
            <person name="Liu L.Y."/>
            <person name="Hernandez A.G."/>
            <person name="Wright C.L."/>
            <person name="Bulone V."/>
            <person name="Tuskan G.A."/>
            <person name="Heath K."/>
            <person name="Zee F."/>
            <person name="Moore P.H."/>
            <person name="Sunkar R."/>
            <person name="Leebens-Mack J.H."/>
            <person name="Mockler T."/>
            <person name="Bennetzen J.L."/>
            <person name="Freeling M."/>
            <person name="Sankoff D."/>
            <person name="Paterson A.H."/>
            <person name="Zhu X."/>
            <person name="Yang X."/>
            <person name="Smith J.A."/>
            <person name="Cushman J.C."/>
            <person name="Paull R.E."/>
            <person name="Yu Q."/>
        </authorList>
    </citation>
    <scope>NUCLEOTIDE SEQUENCE [LARGE SCALE GENOMIC DNA]</scope>
    <source>
        <strain evidence="3">cv. F153</strain>
    </source>
</reference>
<organism evidence="3 4">
    <name type="scientific">Ananas comosus</name>
    <name type="common">Pineapple</name>
    <name type="synonym">Ananas ananas</name>
    <dbReference type="NCBI Taxonomy" id="4615"/>
    <lineage>
        <taxon>Eukaryota</taxon>
        <taxon>Viridiplantae</taxon>
        <taxon>Streptophyta</taxon>
        <taxon>Embryophyta</taxon>
        <taxon>Tracheophyta</taxon>
        <taxon>Spermatophyta</taxon>
        <taxon>Magnoliopsida</taxon>
        <taxon>Liliopsida</taxon>
        <taxon>Poales</taxon>
        <taxon>Bromeliaceae</taxon>
        <taxon>Bromelioideae</taxon>
        <taxon>Ananas</taxon>
    </lineage>
</organism>
<keyword evidence="1" id="KW-0694">RNA-binding</keyword>
<protein>
    <submittedName>
        <fullName evidence="4">Binding partner of ACD11 1-like isoform X1</fullName>
    </submittedName>
</protein>
<keyword evidence="3" id="KW-1185">Reference proteome</keyword>
<name>A0A6P5GDC5_ANACO</name>
<dbReference type="PANTHER" id="PTHR32343">
    <property type="entry name" value="SERINE/ARGININE-RICH SPLICING FACTOR"/>
    <property type="match status" value="1"/>
</dbReference>
<dbReference type="InterPro" id="IPR012677">
    <property type="entry name" value="Nucleotide-bd_a/b_plait_sf"/>
</dbReference>
<feature type="domain" description="RRM" evidence="2">
    <location>
        <begin position="32"/>
        <end position="107"/>
    </location>
</feature>
<dbReference type="OrthoDB" id="7763451at2759"/>
<evidence type="ECO:0000256" key="1">
    <source>
        <dbReference type="PROSITE-ProRule" id="PRU00176"/>
    </source>
</evidence>
<proteinExistence type="predicted"/>
<gene>
    <name evidence="4" type="primary">LOC109722282</name>
</gene>